<name>A0ABV0QSQ1_9TELE</name>
<evidence type="ECO:0000313" key="2">
    <source>
        <dbReference type="Proteomes" id="UP001434883"/>
    </source>
</evidence>
<accession>A0ABV0QSQ1</accession>
<protein>
    <submittedName>
        <fullName evidence="1">Uncharacterized protein</fullName>
    </submittedName>
</protein>
<sequence length="180" mass="20705">MLLQEKKYLCKWIFLLIYTREQRTVTRVFTLVCLQSPGSFETLKASSLAPVLLGFFCLFFLNQQFPSVPSKEHTYTCPALLTFQSLDQRLAVFNQLLDELVGFVQFQFVGLEPLPELWAVQVAVTELQSGESHLLLIQEHQRNKNQRAIRCRWGGWENPFANTTSTASALMENTIKICKQ</sequence>
<comment type="caution">
    <text evidence="1">The sequence shown here is derived from an EMBL/GenBank/DDBJ whole genome shotgun (WGS) entry which is preliminary data.</text>
</comment>
<gene>
    <name evidence="1" type="ORF">XENOCAPTIV_013137</name>
</gene>
<proteinExistence type="predicted"/>
<evidence type="ECO:0000313" key="1">
    <source>
        <dbReference type="EMBL" id="MEQ2198456.1"/>
    </source>
</evidence>
<reference evidence="1 2" key="1">
    <citation type="submission" date="2021-06" db="EMBL/GenBank/DDBJ databases">
        <authorList>
            <person name="Palmer J.M."/>
        </authorList>
    </citation>
    <scope>NUCLEOTIDE SEQUENCE [LARGE SCALE GENOMIC DNA]</scope>
    <source>
        <strain evidence="1 2">XC_2019</strain>
        <tissue evidence="1">Muscle</tissue>
    </source>
</reference>
<organism evidence="1 2">
    <name type="scientific">Xenoophorus captivus</name>
    <dbReference type="NCBI Taxonomy" id="1517983"/>
    <lineage>
        <taxon>Eukaryota</taxon>
        <taxon>Metazoa</taxon>
        <taxon>Chordata</taxon>
        <taxon>Craniata</taxon>
        <taxon>Vertebrata</taxon>
        <taxon>Euteleostomi</taxon>
        <taxon>Actinopterygii</taxon>
        <taxon>Neopterygii</taxon>
        <taxon>Teleostei</taxon>
        <taxon>Neoteleostei</taxon>
        <taxon>Acanthomorphata</taxon>
        <taxon>Ovalentaria</taxon>
        <taxon>Atherinomorphae</taxon>
        <taxon>Cyprinodontiformes</taxon>
        <taxon>Goodeidae</taxon>
        <taxon>Xenoophorus</taxon>
    </lineage>
</organism>
<dbReference type="Proteomes" id="UP001434883">
    <property type="component" value="Unassembled WGS sequence"/>
</dbReference>
<keyword evidence="2" id="KW-1185">Reference proteome</keyword>
<dbReference type="EMBL" id="JAHRIN010019553">
    <property type="protein sequence ID" value="MEQ2198456.1"/>
    <property type="molecule type" value="Genomic_DNA"/>
</dbReference>